<organism evidence="1 2">
    <name type="scientific">Pendulispora brunnea</name>
    <dbReference type="NCBI Taxonomy" id="2905690"/>
    <lineage>
        <taxon>Bacteria</taxon>
        <taxon>Pseudomonadati</taxon>
        <taxon>Myxococcota</taxon>
        <taxon>Myxococcia</taxon>
        <taxon>Myxococcales</taxon>
        <taxon>Sorangiineae</taxon>
        <taxon>Pendulisporaceae</taxon>
        <taxon>Pendulispora</taxon>
    </lineage>
</organism>
<proteinExistence type="predicted"/>
<protein>
    <submittedName>
        <fullName evidence="1">Uncharacterized protein</fullName>
    </submittedName>
</protein>
<sequence length="76" mass="8613">MSSRNPDIELLIEAVTTARRTKDRDGTLRFHPAWHDLDEAGRLEAFQRTCELRVLESHLDPRGLSTTAKAVLARIS</sequence>
<dbReference type="EMBL" id="CP089982">
    <property type="protein sequence ID" value="WXA90669.1"/>
    <property type="molecule type" value="Genomic_DNA"/>
</dbReference>
<name>A0ABZ2K1P2_9BACT</name>
<evidence type="ECO:0000313" key="2">
    <source>
        <dbReference type="Proteomes" id="UP001379533"/>
    </source>
</evidence>
<keyword evidence="2" id="KW-1185">Reference proteome</keyword>
<gene>
    <name evidence="1" type="ORF">LZC95_29980</name>
</gene>
<reference evidence="1 2" key="1">
    <citation type="submission" date="2021-12" db="EMBL/GenBank/DDBJ databases">
        <title>Discovery of the Pendulisporaceae a myxobacterial family with distinct sporulation behavior and unique specialized metabolism.</title>
        <authorList>
            <person name="Garcia R."/>
            <person name="Popoff A."/>
            <person name="Bader C.D."/>
            <person name="Loehr J."/>
            <person name="Walesch S."/>
            <person name="Walt C."/>
            <person name="Boldt J."/>
            <person name="Bunk B."/>
            <person name="Haeckl F.J.F.P.J."/>
            <person name="Gunesch A.P."/>
            <person name="Birkelbach J."/>
            <person name="Nuebel U."/>
            <person name="Pietschmann T."/>
            <person name="Bach T."/>
            <person name="Mueller R."/>
        </authorList>
    </citation>
    <scope>NUCLEOTIDE SEQUENCE [LARGE SCALE GENOMIC DNA]</scope>
    <source>
        <strain evidence="1 2">MSr12523</strain>
    </source>
</reference>
<dbReference type="RefSeq" id="WP_394841287.1">
    <property type="nucleotide sequence ID" value="NZ_CP089982.1"/>
</dbReference>
<dbReference type="Proteomes" id="UP001379533">
    <property type="component" value="Chromosome"/>
</dbReference>
<evidence type="ECO:0000313" key="1">
    <source>
        <dbReference type="EMBL" id="WXA90669.1"/>
    </source>
</evidence>
<accession>A0ABZ2K1P2</accession>